<dbReference type="RefSeq" id="WP_093854206.1">
    <property type="nucleotide sequence ID" value="NZ_JAVRER010000056.1"/>
</dbReference>
<gene>
    <name evidence="1" type="ORF">RM574_25730</name>
</gene>
<dbReference type="AlphaFoldDB" id="A0ABD5ECT6"/>
<proteinExistence type="predicted"/>
<evidence type="ECO:0000313" key="2">
    <source>
        <dbReference type="Proteomes" id="UP001183607"/>
    </source>
</evidence>
<comment type="caution">
    <text evidence="1">The sequence shown here is derived from an EMBL/GenBank/DDBJ whole genome shotgun (WGS) entry which is preliminary data.</text>
</comment>
<sequence>MSDVLYSRSQVRDAIDAAEHLLRDEVHVLPRGSRLTRLLIAAVLALLDDPDAPWEDVLTAYATLRRDRPGTADEEAPQYSAAQASAAVNAGVDLVGDRVGEPEYSDLKNLVVNTVLELLEDPGASLEEVALGAYGESSREVLGWIG</sequence>
<protein>
    <submittedName>
        <fullName evidence="1">Uncharacterized protein</fullName>
    </submittedName>
</protein>
<dbReference type="EMBL" id="JAVRER010000056">
    <property type="protein sequence ID" value="MDT0418886.1"/>
    <property type="molecule type" value="Genomic_DNA"/>
</dbReference>
<organism evidence="1 2">
    <name type="scientific">Streptomyces evansiae</name>
    <dbReference type="NCBI Taxonomy" id="3075535"/>
    <lineage>
        <taxon>Bacteria</taxon>
        <taxon>Bacillati</taxon>
        <taxon>Actinomycetota</taxon>
        <taxon>Actinomycetes</taxon>
        <taxon>Kitasatosporales</taxon>
        <taxon>Streptomycetaceae</taxon>
        <taxon>Streptomyces</taxon>
    </lineage>
</organism>
<dbReference type="Proteomes" id="UP001183607">
    <property type="component" value="Unassembled WGS sequence"/>
</dbReference>
<accession>A0ABD5ECT6</accession>
<name>A0ABD5ECT6_9ACTN</name>
<reference evidence="2" key="1">
    <citation type="submission" date="2023-07" db="EMBL/GenBank/DDBJ databases">
        <title>30 novel species of actinomycetes from the DSMZ collection.</title>
        <authorList>
            <person name="Nouioui I."/>
        </authorList>
    </citation>
    <scope>NUCLEOTIDE SEQUENCE [LARGE SCALE GENOMIC DNA]</scope>
    <source>
        <strain evidence="2">DSM 41982</strain>
    </source>
</reference>
<evidence type="ECO:0000313" key="1">
    <source>
        <dbReference type="EMBL" id="MDT0418886.1"/>
    </source>
</evidence>